<evidence type="ECO:0000313" key="1">
    <source>
        <dbReference type="EMBL" id="MBU2949294.1"/>
    </source>
</evidence>
<organism evidence="1 2">
    <name type="scientific">Pseudotamlana agarivorans</name>
    <dbReference type="NCBI Taxonomy" id="481183"/>
    <lineage>
        <taxon>Bacteria</taxon>
        <taxon>Pseudomonadati</taxon>
        <taxon>Bacteroidota</taxon>
        <taxon>Flavobacteriia</taxon>
        <taxon>Flavobacteriales</taxon>
        <taxon>Flavobacteriaceae</taxon>
        <taxon>Pseudotamlana</taxon>
    </lineage>
</organism>
<sequence length="110" mass="12780">MTFQYDSGATAHLKSSLLEDLPTEATFKFENAMVKINGMFHQPSTVTIITKNHKKTYNFNYKSIGYNYETIHFNELLRQGKTESDIMTFNFSEQLINTLDKVRALINLNY</sequence>
<name>A0ACC5U4W5_9FLAO</name>
<dbReference type="EMBL" id="JAHKPD010000004">
    <property type="protein sequence ID" value="MBU2949294.1"/>
    <property type="molecule type" value="Genomic_DNA"/>
</dbReference>
<accession>A0ACC5U4W5</accession>
<keyword evidence="2" id="KW-1185">Reference proteome</keyword>
<comment type="caution">
    <text evidence="1">The sequence shown here is derived from an EMBL/GenBank/DDBJ whole genome shotgun (WGS) entry which is preliminary data.</text>
</comment>
<protein>
    <submittedName>
        <fullName evidence="1">Uncharacterized protein</fullName>
    </submittedName>
</protein>
<gene>
    <name evidence="1" type="ORF">KO493_01105</name>
</gene>
<dbReference type="Proteomes" id="UP001647509">
    <property type="component" value="Unassembled WGS sequence"/>
</dbReference>
<evidence type="ECO:0000313" key="2">
    <source>
        <dbReference type="Proteomes" id="UP001647509"/>
    </source>
</evidence>
<reference evidence="1" key="1">
    <citation type="submission" date="2021-05" db="EMBL/GenBank/DDBJ databases">
        <title>Draft genomes of bacteria isolated from model marine particles.</title>
        <authorList>
            <person name="Datta M.S."/>
            <person name="Schwartzman J.A."/>
            <person name="Enke T.N."/>
            <person name="Saavedra J."/>
            <person name="Cermak N."/>
            <person name="Cordero O.X."/>
        </authorList>
    </citation>
    <scope>NUCLEOTIDE SEQUENCE</scope>
    <source>
        <strain evidence="1">I2M19</strain>
    </source>
</reference>
<proteinExistence type="predicted"/>